<proteinExistence type="predicted"/>
<dbReference type="AlphaFoldDB" id="A0A8J5IIX3"/>
<evidence type="ECO:0000256" key="1">
    <source>
        <dbReference type="SAM" id="Phobius"/>
    </source>
</evidence>
<comment type="caution">
    <text evidence="2">The sequence shown here is derived from an EMBL/GenBank/DDBJ whole genome shotgun (WGS) entry which is preliminary data.</text>
</comment>
<dbReference type="Proteomes" id="UP000709295">
    <property type="component" value="Unassembled WGS sequence"/>
</dbReference>
<sequence>MAPVFYTFLIIAVRLIVGRHILNETISHSDQLIRFICFVCAQIALACIYPSYETLFRMAEGTRYRMLVILLLPMIKVAVKNMLLRCTAHMEDMVPEAVIFTVDFFNTLYVATCMQSASSVIAVTAITVTDLLQSCVILYGLHRRTAMIRPKLQEIINIPSDENCVLTMVSSLCQDS</sequence>
<keyword evidence="1" id="KW-1133">Transmembrane helix</keyword>
<feature type="non-terminal residue" evidence="2">
    <location>
        <position position="176"/>
    </location>
</feature>
<feature type="transmembrane region" description="Helical" evidence="1">
    <location>
        <begin position="6"/>
        <end position="22"/>
    </location>
</feature>
<feature type="transmembrane region" description="Helical" evidence="1">
    <location>
        <begin position="64"/>
        <end position="84"/>
    </location>
</feature>
<organism evidence="2 3">
    <name type="scientific">Phytophthora aleatoria</name>
    <dbReference type="NCBI Taxonomy" id="2496075"/>
    <lineage>
        <taxon>Eukaryota</taxon>
        <taxon>Sar</taxon>
        <taxon>Stramenopiles</taxon>
        <taxon>Oomycota</taxon>
        <taxon>Peronosporomycetes</taxon>
        <taxon>Peronosporales</taxon>
        <taxon>Peronosporaceae</taxon>
        <taxon>Phytophthora</taxon>
    </lineage>
</organism>
<feature type="transmembrane region" description="Helical" evidence="1">
    <location>
        <begin position="93"/>
        <end position="111"/>
    </location>
</feature>
<gene>
    <name evidence="2" type="ORF">JG688_00008185</name>
</gene>
<protein>
    <submittedName>
        <fullName evidence="2">Uncharacterized protein</fullName>
    </submittedName>
</protein>
<name>A0A8J5IIX3_9STRA</name>
<keyword evidence="1" id="KW-0472">Membrane</keyword>
<feature type="transmembrane region" description="Helical" evidence="1">
    <location>
        <begin position="34"/>
        <end position="52"/>
    </location>
</feature>
<dbReference type="EMBL" id="JAENGY010000422">
    <property type="protein sequence ID" value="KAG6963343.1"/>
    <property type="molecule type" value="Genomic_DNA"/>
</dbReference>
<keyword evidence="3" id="KW-1185">Reference proteome</keyword>
<evidence type="ECO:0000313" key="3">
    <source>
        <dbReference type="Proteomes" id="UP000709295"/>
    </source>
</evidence>
<accession>A0A8J5IIX3</accession>
<evidence type="ECO:0000313" key="2">
    <source>
        <dbReference type="EMBL" id="KAG6963343.1"/>
    </source>
</evidence>
<keyword evidence="1" id="KW-0812">Transmembrane</keyword>
<feature type="transmembrane region" description="Helical" evidence="1">
    <location>
        <begin position="117"/>
        <end position="141"/>
    </location>
</feature>
<reference evidence="2" key="1">
    <citation type="submission" date="2021-01" db="EMBL/GenBank/DDBJ databases">
        <title>Phytophthora aleatoria, a newly-described species from Pinus radiata is distinct from Phytophthora cactorum isolates based on comparative genomics.</title>
        <authorList>
            <person name="Mcdougal R."/>
            <person name="Panda P."/>
            <person name="Williams N."/>
            <person name="Studholme D.J."/>
        </authorList>
    </citation>
    <scope>NUCLEOTIDE SEQUENCE</scope>
    <source>
        <strain evidence="2">NZFS 4037</strain>
    </source>
</reference>